<evidence type="ECO:0000313" key="1">
    <source>
        <dbReference type="EMBL" id="GER29224.1"/>
    </source>
</evidence>
<gene>
    <name evidence="1" type="ORF">STAS_05067</name>
</gene>
<keyword evidence="2" id="KW-1185">Reference proteome</keyword>
<accession>A0A5A7P9G3</accession>
<dbReference type="OrthoDB" id="1938246at2759"/>
<reference evidence="2" key="1">
    <citation type="journal article" date="2019" name="Curr. Biol.">
        <title>Genome Sequence of Striga asiatica Provides Insight into the Evolution of Plant Parasitism.</title>
        <authorList>
            <person name="Yoshida S."/>
            <person name="Kim S."/>
            <person name="Wafula E.K."/>
            <person name="Tanskanen J."/>
            <person name="Kim Y.M."/>
            <person name="Honaas L."/>
            <person name="Yang Z."/>
            <person name="Spallek T."/>
            <person name="Conn C.E."/>
            <person name="Ichihashi Y."/>
            <person name="Cheong K."/>
            <person name="Cui S."/>
            <person name="Der J.P."/>
            <person name="Gundlach H."/>
            <person name="Jiao Y."/>
            <person name="Hori C."/>
            <person name="Ishida J.K."/>
            <person name="Kasahara H."/>
            <person name="Kiba T."/>
            <person name="Kim M.S."/>
            <person name="Koo N."/>
            <person name="Laohavisit A."/>
            <person name="Lee Y.H."/>
            <person name="Lumba S."/>
            <person name="McCourt P."/>
            <person name="Mortimer J.C."/>
            <person name="Mutuku J.M."/>
            <person name="Nomura T."/>
            <person name="Sasaki-Sekimoto Y."/>
            <person name="Seto Y."/>
            <person name="Wang Y."/>
            <person name="Wakatake T."/>
            <person name="Sakakibara H."/>
            <person name="Demura T."/>
            <person name="Yamaguchi S."/>
            <person name="Yoneyama K."/>
            <person name="Manabe R.I."/>
            <person name="Nelson D.C."/>
            <person name="Schulman A.H."/>
            <person name="Timko M.P."/>
            <person name="dePamphilis C.W."/>
            <person name="Choi D."/>
            <person name="Shirasu K."/>
        </authorList>
    </citation>
    <scope>NUCLEOTIDE SEQUENCE [LARGE SCALE GENOMIC DNA]</scope>
    <source>
        <strain evidence="2">cv. UVA1</strain>
    </source>
</reference>
<evidence type="ECO:0000313" key="2">
    <source>
        <dbReference type="Proteomes" id="UP000325081"/>
    </source>
</evidence>
<protein>
    <submittedName>
        <fullName evidence="1">FBD / Leucine Rich Repeat domains containing protein</fullName>
    </submittedName>
</protein>
<sequence length="209" mass="24528">MEHLAKNHTAPEKESHHVNWGWLKHRHMERPLDSRTSKALSISDLIEQSFKPEEAQMTLDIPLKPGQQDTMIWTPQKQGKILGQVGLRQSQSDNVESMENHLGTQDKEEDTSLPLEMLVSLLRNSRSINQKRLKCRPNLQRLHWEGMQQSNSSFRNWWSDICTMRKGQTFADQISKYLDINNTWKSEIDIAQGAWKEWTEFEEVNHLRV</sequence>
<comment type="caution">
    <text evidence="1">The sequence shown here is derived from an EMBL/GenBank/DDBJ whole genome shotgun (WGS) entry which is preliminary data.</text>
</comment>
<dbReference type="AlphaFoldDB" id="A0A5A7P9G3"/>
<dbReference type="EMBL" id="BKCP01003447">
    <property type="protein sequence ID" value="GER29224.1"/>
    <property type="molecule type" value="Genomic_DNA"/>
</dbReference>
<name>A0A5A7P9G3_STRAF</name>
<proteinExistence type="predicted"/>
<dbReference type="Proteomes" id="UP000325081">
    <property type="component" value="Unassembled WGS sequence"/>
</dbReference>
<organism evidence="1 2">
    <name type="scientific">Striga asiatica</name>
    <name type="common">Asiatic witchweed</name>
    <name type="synonym">Buchnera asiatica</name>
    <dbReference type="NCBI Taxonomy" id="4170"/>
    <lineage>
        <taxon>Eukaryota</taxon>
        <taxon>Viridiplantae</taxon>
        <taxon>Streptophyta</taxon>
        <taxon>Embryophyta</taxon>
        <taxon>Tracheophyta</taxon>
        <taxon>Spermatophyta</taxon>
        <taxon>Magnoliopsida</taxon>
        <taxon>eudicotyledons</taxon>
        <taxon>Gunneridae</taxon>
        <taxon>Pentapetalae</taxon>
        <taxon>asterids</taxon>
        <taxon>lamiids</taxon>
        <taxon>Lamiales</taxon>
        <taxon>Orobanchaceae</taxon>
        <taxon>Buchnereae</taxon>
        <taxon>Striga</taxon>
    </lineage>
</organism>